<dbReference type="GO" id="GO:0047372">
    <property type="term" value="F:monoacylglycerol lipase activity"/>
    <property type="evidence" value="ECO:0007669"/>
    <property type="project" value="TreeGrafter"/>
</dbReference>
<name>A0A7C9FPS5_9BACT</name>
<dbReference type="Pfam" id="PF00561">
    <property type="entry name" value="Abhydrolase_1"/>
    <property type="match status" value="1"/>
</dbReference>
<keyword evidence="3" id="KW-0378">Hydrolase</keyword>
<dbReference type="Gene3D" id="3.40.50.1820">
    <property type="entry name" value="alpha/beta hydrolase"/>
    <property type="match status" value="1"/>
</dbReference>
<evidence type="ECO:0000256" key="1">
    <source>
        <dbReference type="SAM" id="SignalP"/>
    </source>
</evidence>
<evidence type="ECO:0000259" key="2">
    <source>
        <dbReference type="Pfam" id="PF00561"/>
    </source>
</evidence>
<dbReference type="Proteomes" id="UP000479293">
    <property type="component" value="Unassembled WGS sequence"/>
</dbReference>
<sequence>MKQAIIVLLSLFVPTLLRAQAQTVEVYGRRYSVQAKGIENRKEGTPVFILENGLGVGFEHWDTVTEGLSQLSPVLAYDRAGIGESEKVYKKPTVRYVADNLKQILTQLAIAPPYILIGHSMGGVYVRGYAGLYPDDVKGLVFIDPADFTETKKEWNQIFEKLGVPTEKIDQLLFKRLYEKSSVDSVRYGPWSESEYLKELRRTDFAEINALPLPEVPIYFFIGGRFEVPEKYWSDDFDQRQFFSVRTDINIKRWRNFIYSSPKGGSLIYLSNSGHFLHRDDARSFLGNIKILFDDVTGK</sequence>
<dbReference type="PANTHER" id="PTHR43798:SF5">
    <property type="entry name" value="MONOACYLGLYCEROL LIPASE ABHD6"/>
    <property type="match status" value="1"/>
</dbReference>
<dbReference type="InterPro" id="IPR029058">
    <property type="entry name" value="AB_hydrolase_fold"/>
</dbReference>
<keyword evidence="1" id="KW-0732">Signal</keyword>
<evidence type="ECO:0000313" key="3">
    <source>
        <dbReference type="EMBL" id="MPR33709.1"/>
    </source>
</evidence>
<comment type="caution">
    <text evidence="3">The sequence shown here is derived from an EMBL/GenBank/DDBJ whole genome shotgun (WGS) entry which is preliminary data.</text>
</comment>
<protein>
    <submittedName>
        <fullName evidence="3">Alpha/beta fold hydrolase</fullName>
    </submittedName>
</protein>
<feature type="domain" description="AB hydrolase-1" evidence="2">
    <location>
        <begin position="46"/>
        <end position="160"/>
    </location>
</feature>
<evidence type="ECO:0000313" key="4">
    <source>
        <dbReference type="Proteomes" id="UP000479293"/>
    </source>
</evidence>
<keyword evidence="4" id="KW-1185">Reference proteome</keyword>
<feature type="signal peptide" evidence="1">
    <location>
        <begin position="1"/>
        <end position="19"/>
    </location>
</feature>
<dbReference type="AlphaFoldDB" id="A0A7C9FPS5"/>
<feature type="chain" id="PRO_5028895983" evidence="1">
    <location>
        <begin position="20"/>
        <end position="299"/>
    </location>
</feature>
<dbReference type="GO" id="GO:0046464">
    <property type="term" value="P:acylglycerol catabolic process"/>
    <property type="evidence" value="ECO:0007669"/>
    <property type="project" value="TreeGrafter"/>
</dbReference>
<accession>A0A7C9FPS5</accession>
<dbReference type="EMBL" id="WHLY01000002">
    <property type="protein sequence ID" value="MPR33709.1"/>
    <property type="molecule type" value="Genomic_DNA"/>
</dbReference>
<organism evidence="3 4">
    <name type="scientific">Salmonirosea aquatica</name>
    <dbReference type="NCBI Taxonomy" id="2654236"/>
    <lineage>
        <taxon>Bacteria</taxon>
        <taxon>Pseudomonadati</taxon>
        <taxon>Bacteroidota</taxon>
        <taxon>Cytophagia</taxon>
        <taxon>Cytophagales</taxon>
        <taxon>Spirosomataceae</taxon>
        <taxon>Salmonirosea</taxon>
    </lineage>
</organism>
<proteinExistence type="predicted"/>
<dbReference type="PANTHER" id="PTHR43798">
    <property type="entry name" value="MONOACYLGLYCEROL LIPASE"/>
    <property type="match status" value="1"/>
</dbReference>
<dbReference type="GO" id="GO:0016020">
    <property type="term" value="C:membrane"/>
    <property type="evidence" value="ECO:0007669"/>
    <property type="project" value="TreeGrafter"/>
</dbReference>
<reference evidence="3 4" key="1">
    <citation type="submission" date="2019-10" db="EMBL/GenBank/DDBJ databases">
        <title>Draft Genome Sequence of Cytophagaceae sp. SJW1-29.</title>
        <authorList>
            <person name="Choi A."/>
        </authorList>
    </citation>
    <scope>NUCLEOTIDE SEQUENCE [LARGE SCALE GENOMIC DNA]</scope>
    <source>
        <strain evidence="3 4">SJW1-29</strain>
    </source>
</reference>
<gene>
    <name evidence="3" type="ORF">GBK04_10085</name>
</gene>
<dbReference type="InterPro" id="IPR000073">
    <property type="entry name" value="AB_hydrolase_1"/>
</dbReference>
<dbReference type="InterPro" id="IPR050266">
    <property type="entry name" value="AB_hydrolase_sf"/>
</dbReference>
<dbReference type="RefSeq" id="WP_152759253.1">
    <property type="nucleotide sequence ID" value="NZ_WHLY01000002.1"/>
</dbReference>
<dbReference type="SUPFAM" id="SSF53474">
    <property type="entry name" value="alpha/beta-Hydrolases"/>
    <property type="match status" value="1"/>
</dbReference>